<dbReference type="AlphaFoldDB" id="A0A8H6X920"/>
<sequence length="262" mass="29414">MSFPFDFSWLFPAAGNAAHVLFPAYRFRPANNDASSLPLVSLTALRPRYGPLLIVLRFHSVPGDCLQVSQLGLINIADNSCRSAHSFLPLSCSPLHPIPSRLILRYNLPAPRMRMRVPTFFVSFTLPPSIAVLTTADFLLPFRISTIRSRYISLPARRFIIIFVFPSFIPFPGLVPSFPSTMAGTDLHVHFPTIIYLRISSPSLHDRSSRTHFQVLISPYIILYTNPQYRSLSLLFLGSPIAVPNATPWSPQPIPNISHRVH</sequence>
<accession>A0A8H6X920</accession>
<protein>
    <submittedName>
        <fullName evidence="2">Uncharacterized protein</fullName>
    </submittedName>
</protein>
<reference evidence="2" key="1">
    <citation type="submission" date="2020-05" db="EMBL/GenBank/DDBJ databases">
        <title>Mycena genomes resolve the evolution of fungal bioluminescence.</title>
        <authorList>
            <person name="Tsai I.J."/>
        </authorList>
    </citation>
    <scope>NUCLEOTIDE SEQUENCE</scope>
    <source>
        <strain evidence="2">160909Yilan</strain>
    </source>
</reference>
<evidence type="ECO:0000256" key="1">
    <source>
        <dbReference type="SAM" id="Phobius"/>
    </source>
</evidence>
<feature type="transmembrane region" description="Helical" evidence="1">
    <location>
        <begin position="120"/>
        <end position="140"/>
    </location>
</feature>
<gene>
    <name evidence="2" type="ORF">MSAN_02295900</name>
</gene>
<dbReference type="Proteomes" id="UP000623467">
    <property type="component" value="Unassembled WGS sequence"/>
</dbReference>
<proteinExistence type="predicted"/>
<keyword evidence="1" id="KW-1133">Transmembrane helix</keyword>
<feature type="transmembrane region" description="Helical" evidence="1">
    <location>
        <begin position="160"/>
        <end position="178"/>
    </location>
</feature>
<evidence type="ECO:0000313" key="2">
    <source>
        <dbReference type="EMBL" id="KAF7336419.1"/>
    </source>
</evidence>
<keyword evidence="1" id="KW-0812">Transmembrane</keyword>
<evidence type="ECO:0000313" key="3">
    <source>
        <dbReference type="Proteomes" id="UP000623467"/>
    </source>
</evidence>
<organism evidence="2 3">
    <name type="scientific">Mycena sanguinolenta</name>
    <dbReference type="NCBI Taxonomy" id="230812"/>
    <lineage>
        <taxon>Eukaryota</taxon>
        <taxon>Fungi</taxon>
        <taxon>Dikarya</taxon>
        <taxon>Basidiomycota</taxon>
        <taxon>Agaricomycotina</taxon>
        <taxon>Agaricomycetes</taxon>
        <taxon>Agaricomycetidae</taxon>
        <taxon>Agaricales</taxon>
        <taxon>Marasmiineae</taxon>
        <taxon>Mycenaceae</taxon>
        <taxon>Mycena</taxon>
    </lineage>
</organism>
<comment type="caution">
    <text evidence="2">The sequence shown here is derived from an EMBL/GenBank/DDBJ whole genome shotgun (WGS) entry which is preliminary data.</text>
</comment>
<keyword evidence="1" id="KW-0472">Membrane</keyword>
<dbReference type="EMBL" id="JACAZH010000037">
    <property type="protein sequence ID" value="KAF7336419.1"/>
    <property type="molecule type" value="Genomic_DNA"/>
</dbReference>
<name>A0A8H6X920_9AGAR</name>
<keyword evidence="3" id="KW-1185">Reference proteome</keyword>